<evidence type="ECO:0000256" key="1">
    <source>
        <dbReference type="ARBA" id="ARBA00005817"/>
    </source>
</evidence>
<dbReference type="InterPro" id="IPR014729">
    <property type="entry name" value="Rossmann-like_a/b/a_fold"/>
</dbReference>
<dbReference type="Pfam" id="PF00766">
    <property type="entry name" value="ETF_alpha"/>
    <property type="match status" value="1"/>
</dbReference>
<dbReference type="AlphaFoldDB" id="A5G7E4"/>
<evidence type="ECO:0000259" key="3">
    <source>
        <dbReference type="SMART" id="SM00893"/>
    </source>
</evidence>
<dbReference type="EMBL" id="CP000698">
    <property type="protein sequence ID" value="ABQ27712.1"/>
    <property type="molecule type" value="Genomic_DNA"/>
</dbReference>
<dbReference type="InterPro" id="IPR014730">
    <property type="entry name" value="ETF_a/b_N"/>
</dbReference>
<dbReference type="Proteomes" id="UP000006695">
    <property type="component" value="Chromosome"/>
</dbReference>
<keyword evidence="2" id="KW-0813">Transport</keyword>
<dbReference type="RefSeq" id="WP_011940371.1">
    <property type="nucleotide sequence ID" value="NC_009483.1"/>
</dbReference>
<dbReference type="STRING" id="351605.Gura_3557"/>
<gene>
    <name evidence="4" type="ordered locus">Gura_3557</name>
</gene>
<dbReference type="SUPFAM" id="SSF52467">
    <property type="entry name" value="DHS-like NAD/FAD-binding domain"/>
    <property type="match status" value="1"/>
</dbReference>
<dbReference type="PANTHER" id="PTHR43153:SF1">
    <property type="entry name" value="ELECTRON TRANSFER FLAVOPROTEIN SUBUNIT ALPHA, MITOCHONDRIAL"/>
    <property type="match status" value="1"/>
</dbReference>
<dbReference type="GO" id="GO:0033539">
    <property type="term" value="P:fatty acid beta-oxidation using acyl-CoA dehydrogenase"/>
    <property type="evidence" value="ECO:0007669"/>
    <property type="project" value="TreeGrafter"/>
</dbReference>
<dbReference type="Gene3D" id="3.40.50.1220">
    <property type="entry name" value="TPP-binding domain"/>
    <property type="match status" value="1"/>
</dbReference>
<sequence>MSFTAKILVFADLPDGELGETGRGLLSYGARLAGFIDGSWGAVTPVLPEGEALAQFGTYGTPAITRMAGCESLLDAPVLLGKALAQLVAEQSANLLVLPHNDLGATLAPVVAAALDAAIMTEVVSGRRGPEGVRFSRQALGSRIAETKNWDGNRPLVITVPTRSLSQVLMPSVTATTPAMVTWQPAALPTGATGTIIERIPPDPQTVDLTEAEVIFSVGKGCDPAIFEQFKELCKLLNVSYGVTRPVYDLGWTGFERMVGQTGRTVVPRLYLALGISGSMHHVGGIKDSKRIVAVNSDAKAPIFTNSDEGFVADLKEVLPRLLDRVKSSVGGAP</sequence>
<dbReference type="SUPFAM" id="SSF52402">
    <property type="entry name" value="Adenine nucleotide alpha hydrolases-like"/>
    <property type="match status" value="1"/>
</dbReference>
<accession>A5G7E4</accession>
<dbReference type="GO" id="GO:0009055">
    <property type="term" value="F:electron transfer activity"/>
    <property type="evidence" value="ECO:0007669"/>
    <property type="project" value="InterPro"/>
</dbReference>
<dbReference type="SMART" id="SM00893">
    <property type="entry name" value="ETF"/>
    <property type="match status" value="1"/>
</dbReference>
<dbReference type="InterPro" id="IPR014731">
    <property type="entry name" value="ETF_asu_C"/>
</dbReference>
<keyword evidence="2" id="KW-0249">Electron transport</keyword>
<name>A5G7E4_GEOUR</name>
<keyword evidence="5" id="KW-1185">Reference proteome</keyword>
<dbReference type="Pfam" id="PF01012">
    <property type="entry name" value="ETF"/>
    <property type="match status" value="1"/>
</dbReference>
<dbReference type="PANTHER" id="PTHR43153">
    <property type="entry name" value="ELECTRON TRANSFER FLAVOPROTEIN ALPHA"/>
    <property type="match status" value="1"/>
</dbReference>
<evidence type="ECO:0000256" key="2">
    <source>
        <dbReference type="ARBA" id="ARBA00022982"/>
    </source>
</evidence>
<reference evidence="4 5" key="1">
    <citation type="submission" date="2007-05" db="EMBL/GenBank/DDBJ databases">
        <title>Complete sequence of Geobacter uraniireducens Rf4.</title>
        <authorList>
            <consortium name="US DOE Joint Genome Institute"/>
            <person name="Copeland A."/>
            <person name="Lucas S."/>
            <person name="Lapidus A."/>
            <person name="Barry K."/>
            <person name="Detter J.C."/>
            <person name="Glavina del Rio T."/>
            <person name="Hammon N."/>
            <person name="Israni S."/>
            <person name="Dalin E."/>
            <person name="Tice H."/>
            <person name="Pitluck S."/>
            <person name="Chertkov O."/>
            <person name="Brettin T."/>
            <person name="Bruce D."/>
            <person name="Han C."/>
            <person name="Schmutz J."/>
            <person name="Larimer F."/>
            <person name="Land M."/>
            <person name="Hauser L."/>
            <person name="Kyrpides N."/>
            <person name="Mikhailova N."/>
            <person name="Shelobolina E."/>
            <person name="Aklujkar M."/>
            <person name="Lovley D."/>
            <person name="Richardson P."/>
        </authorList>
    </citation>
    <scope>NUCLEOTIDE SEQUENCE [LARGE SCALE GENOMIC DNA]</scope>
    <source>
        <strain evidence="4 5">Rf4</strain>
    </source>
</reference>
<evidence type="ECO:0000313" key="4">
    <source>
        <dbReference type="EMBL" id="ABQ27712.1"/>
    </source>
</evidence>
<evidence type="ECO:0000313" key="5">
    <source>
        <dbReference type="Proteomes" id="UP000006695"/>
    </source>
</evidence>
<proteinExistence type="inferred from homology"/>
<dbReference type="HOGENOM" id="CLU_034178_0_1_7"/>
<dbReference type="Gene3D" id="3.40.50.620">
    <property type="entry name" value="HUPs"/>
    <property type="match status" value="1"/>
</dbReference>
<dbReference type="InterPro" id="IPR029035">
    <property type="entry name" value="DHS-like_NAD/FAD-binding_dom"/>
</dbReference>
<organism evidence="4 5">
    <name type="scientific">Geotalea uraniireducens (strain Rf4)</name>
    <name type="common">Geobacter uraniireducens</name>
    <dbReference type="NCBI Taxonomy" id="351605"/>
    <lineage>
        <taxon>Bacteria</taxon>
        <taxon>Pseudomonadati</taxon>
        <taxon>Thermodesulfobacteriota</taxon>
        <taxon>Desulfuromonadia</taxon>
        <taxon>Geobacterales</taxon>
        <taxon>Geobacteraceae</taxon>
        <taxon>Geotalea</taxon>
    </lineage>
</organism>
<dbReference type="GO" id="GO:0050660">
    <property type="term" value="F:flavin adenine dinucleotide binding"/>
    <property type="evidence" value="ECO:0007669"/>
    <property type="project" value="InterPro"/>
</dbReference>
<dbReference type="OrthoDB" id="5393432at2"/>
<comment type="similarity">
    <text evidence="1">Belongs to the ETF alpha-subunit/FixB family.</text>
</comment>
<dbReference type="InterPro" id="IPR001308">
    <property type="entry name" value="ETF_a/FixB"/>
</dbReference>
<dbReference type="KEGG" id="gur:Gura_3557"/>
<feature type="domain" description="Electron transfer flavoprotein alpha/beta-subunit N-terminal" evidence="3">
    <location>
        <begin position="7"/>
        <end position="192"/>
    </location>
</feature>
<protein>
    <submittedName>
        <fullName evidence="4">Electron transfer flavoprotein, alpha subunit</fullName>
    </submittedName>
</protein>